<accession>A0A0A9CRN4</accession>
<reference evidence="2" key="2">
    <citation type="journal article" date="2015" name="Data Brief">
        <title>Shoot transcriptome of the giant reed, Arundo donax.</title>
        <authorList>
            <person name="Barrero R.A."/>
            <person name="Guerrero F.D."/>
            <person name="Moolhuijzen P."/>
            <person name="Goolsby J.A."/>
            <person name="Tidwell J."/>
            <person name="Bellgard S.E."/>
            <person name="Bellgard M.I."/>
        </authorList>
    </citation>
    <scope>NUCLEOTIDE SEQUENCE</scope>
    <source>
        <tissue evidence="2">Shoot tissue taken approximately 20 cm above the soil surface</tissue>
    </source>
</reference>
<sequence>MLRPMLQPSQQQDLNKRGTRPLGVGSRCPLASSNNNDHWVESNQVMLHHSPPAQRHDQCYQQWN</sequence>
<dbReference type="EMBL" id="GBRH01218891">
    <property type="protein sequence ID" value="JAD79004.1"/>
    <property type="molecule type" value="Transcribed_RNA"/>
</dbReference>
<feature type="region of interest" description="Disordered" evidence="1">
    <location>
        <begin position="1"/>
        <end position="37"/>
    </location>
</feature>
<protein>
    <submittedName>
        <fullName evidence="2">Uncharacterized protein</fullName>
    </submittedName>
</protein>
<organism evidence="2">
    <name type="scientific">Arundo donax</name>
    <name type="common">Giant reed</name>
    <name type="synonym">Donax arundinaceus</name>
    <dbReference type="NCBI Taxonomy" id="35708"/>
    <lineage>
        <taxon>Eukaryota</taxon>
        <taxon>Viridiplantae</taxon>
        <taxon>Streptophyta</taxon>
        <taxon>Embryophyta</taxon>
        <taxon>Tracheophyta</taxon>
        <taxon>Spermatophyta</taxon>
        <taxon>Magnoliopsida</taxon>
        <taxon>Liliopsida</taxon>
        <taxon>Poales</taxon>
        <taxon>Poaceae</taxon>
        <taxon>PACMAD clade</taxon>
        <taxon>Arundinoideae</taxon>
        <taxon>Arundineae</taxon>
        <taxon>Arundo</taxon>
    </lineage>
</organism>
<reference evidence="2" key="1">
    <citation type="submission" date="2014-09" db="EMBL/GenBank/DDBJ databases">
        <authorList>
            <person name="Magalhaes I.L.F."/>
            <person name="Oliveira U."/>
            <person name="Santos F.R."/>
            <person name="Vidigal T.H.D.A."/>
            <person name="Brescovit A.D."/>
            <person name="Santos A.J."/>
        </authorList>
    </citation>
    <scope>NUCLEOTIDE SEQUENCE</scope>
    <source>
        <tissue evidence="2">Shoot tissue taken approximately 20 cm above the soil surface</tissue>
    </source>
</reference>
<evidence type="ECO:0000313" key="2">
    <source>
        <dbReference type="EMBL" id="JAD79004.1"/>
    </source>
</evidence>
<proteinExistence type="predicted"/>
<evidence type="ECO:0000256" key="1">
    <source>
        <dbReference type="SAM" id="MobiDB-lite"/>
    </source>
</evidence>
<name>A0A0A9CRN4_ARUDO</name>
<dbReference type="AlphaFoldDB" id="A0A0A9CRN4"/>